<evidence type="ECO:0000259" key="5">
    <source>
        <dbReference type="PROSITE" id="PS51206"/>
    </source>
</evidence>
<evidence type="ECO:0000313" key="7">
    <source>
        <dbReference type="Proteomes" id="UP001163550"/>
    </source>
</evidence>
<dbReference type="Pfam" id="PF22763">
    <property type="entry name" value="NrS1-1_pol-like_HBD"/>
    <property type="match status" value="1"/>
</dbReference>
<reference evidence="6" key="1">
    <citation type="submission" date="2021-11" db="EMBL/GenBank/DDBJ databases">
        <title>Isoprene-degrading acetogen.</title>
        <authorList>
            <person name="Yang Y."/>
            <person name="Jin H."/>
            <person name="Yan J."/>
        </authorList>
    </citation>
    <scope>NUCLEOTIDE SEQUENCE</scope>
    <source>
        <strain evidence="6">Berkeley</strain>
    </source>
</reference>
<evidence type="ECO:0000256" key="4">
    <source>
        <dbReference type="ARBA" id="ARBA00022840"/>
    </source>
</evidence>
<evidence type="ECO:0000313" key="6">
    <source>
        <dbReference type="EMBL" id="UYO63426.1"/>
    </source>
</evidence>
<feature type="domain" description="SF3 helicase" evidence="5">
    <location>
        <begin position="475"/>
        <end position="636"/>
    </location>
</feature>
<keyword evidence="1" id="KW-0547">Nucleotide-binding</keyword>
<sequence>MTENYQNIPEDLKKLPQWVGYTENKVPINPGTLYGAKANAPDTWASYENAVMSIGMVGTYTKDKKPVKETVVGVGFEFNHNNIVGIDLDHVLGADGNLHEKAELIYQWLNSYTEISPSGTGLHIFVYGDIPVKGKNKRNGLEEGKGIEMYKAEHYLTMTGNVFRDLKPIEHRELEIKALFEEYFPQVEKDQVAIDFTVPAIAPVDIDYNLLDKIRASKQGEKFKALYAGDHSQYPSQSDADMALCNILAFWCAGDAGKMDTIFRSSGLMRDKWDRKTGDSTYGWITITEAISKCTSFYTPKDGYSVTIGGNKAAKNYDDLFFLIPKNKKDPDGEKKVHVAALVIFIRNKFRIKNYNGQFRILKKNFYNHVDNMKVLISAQIPNYYRVPKNIEDCEKLLYYEQDMLLKDEDLAPEKYIAFKNGILDVETMEFIDYSDPKAETLIFINQVDYNWDPLIKNDQKTDDFFNTITGGSQDGIDYLYQILGVLMSNYRDFKNVFYFTGVKDSAKSQYIHLCEMLLTNSDGVKDFSTIGLRALTDENSKELTSIIGKRANLCAETPPLNIKNDTLLKQLSGGDYVTLYQKFLGSVTFRNMAMLVFAGNTVPNFFVSDKSSIGERLLIYKFKTAIPKEKQIPKIYKTLNMEYIIVKAVEQLLVFVKNNQRFTIPDEIHNNRELMERESDSIYRFYKDCVVYTENKEHRINSPDLFTAYQYFLMDEGTIPKDPYTLKPDTRHVKLSQRSFIGKIKPMIGEGYYQKNLLYYDGKKEHCFTGIQLQNVHVNWDEQEYKIKLIK</sequence>
<accession>A0ABY6HFV3</accession>
<proteinExistence type="predicted"/>
<keyword evidence="7" id="KW-1185">Reference proteome</keyword>
<name>A0ABY6HFV3_9FIRM</name>
<dbReference type="Pfam" id="PF03288">
    <property type="entry name" value="Pox_D5"/>
    <property type="match status" value="1"/>
</dbReference>
<dbReference type="PANTHER" id="PTHR35372">
    <property type="entry name" value="ATP BINDING PROTEIN-RELATED"/>
    <property type="match status" value="1"/>
</dbReference>
<dbReference type="InterPro" id="IPR004968">
    <property type="entry name" value="DNA_primase/NTPase_C"/>
</dbReference>
<gene>
    <name evidence="6" type="ORF">LNN31_02995</name>
</gene>
<dbReference type="RefSeq" id="WP_228879108.1">
    <property type="nucleotide sequence ID" value="NZ_CABIIK010000010.1"/>
</dbReference>
<dbReference type="Gene3D" id="3.40.50.300">
    <property type="entry name" value="P-loop containing nucleotide triphosphate hydrolases"/>
    <property type="match status" value="1"/>
</dbReference>
<dbReference type="PANTHER" id="PTHR35372:SF2">
    <property type="entry name" value="SF3 HELICASE DOMAIN-CONTAINING PROTEIN"/>
    <property type="match status" value="1"/>
</dbReference>
<dbReference type="Proteomes" id="UP001163550">
    <property type="component" value="Chromosome"/>
</dbReference>
<keyword evidence="2" id="KW-0378">Hydrolase</keyword>
<keyword evidence="4" id="KW-0067">ATP-binding</keyword>
<dbReference type="InterPro" id="IPR014015">
    <property type="entry name" value="Helicase_SF3_DNA-vir"/>
</dbReference>
<evidence type="ECO:0000256" key="1">
    <source>
        <dbReference type="ARBA" id="ARBA00022741"/>
    </source>
</evidence>
<evidence type="ECO:0000256" key="2">
    <source>
        <dbReference type="ARBA" id="ARBA00022801"/>
    </source>
</evidence>
<keyword evidence="3" id="KW-0347">Helicase</keyword>
<protein>
    <recommendedName>
        <fullName evidence="5">SF3 helicase domain-containing protein</fullName>
    </recommendedName>
</protein>
<dbReference type="InterPro" id="IPR027417">
    <property type="entry name" value="P-loop_NTPase"/>
</dbReference>
<dbReference type="InterPro" id="IPR054468">
    <property type="entry name" value="NrSPol-like_HBD"/>
</dbReference>
<evidence type="ECO:0000256" key="3">
    <source>
        <dbReference type="ARBA" id="ARBA00022806"/>
    </source>
</evidence>
<dbReference type="PROSITE" id="PS51206">
    <property type="entry name" value="SF3_HELICASE_1"/>
    <property type="match status" value="1"/>
</dbReference>
<dbReference type="EMBL" id="CP087994">
    <property type="protein sequence ID" value="UYO63426.1"/>
    <property type="molecule type" value="Genomic_DNA"/>
</dbReference>
<organism evidence="6 7">
    <name type="scientific">Acetobacterium wieringae</name>
    <dbReference type="NCBI Taxonomy" id="52694"/>
    <lineage>
        <taxon>Bacteria</taxon>
        <taxon>Bacillati</taxon>
        <taxon>Bacillota</taxon>
        <taxon>Clostridia</taxon>
        <taxon>Eubacteriales</taxon>
        <taxon>Eubacteriaceae</taxon>
        <taxon>Acetobacterium</taxon>
    </lineage>
</organism>
<dbReference type="InterPro" id="IPR051620">
    <property type="entry name" value="ORF904-like_C"/>
</dbReference>